<evidence type="ECO:0000256" key="11">
    <source>
        <dbReference type="ARBA" id="ARBA00023303"/>
    </source>
</evidence>
<dbReference type="InterPro" id="IPR027359">
    <property type="entry name" value="Volt_channel_dom_sf"/>
</dbReference>
<dbReference type="EMBL" id="JBHUJC010000042">
    <property type="protein sequence ID" value="MFD2277550.1"/>
    <property type="molecule type" value="Genomic_DNA"/>
</dbReference>
<dbReference type="RefSeq" id="WP_377093514.1">
    <property type="nucleotide sequence ID" value="NZ_JBHSJM010000001.1"/>
</dbReference>
<evidence type="ECO:0000256" key="3">
    <source>
        <dbReference type="ARBA" id="ARBA00022538"/>
    </source>
</evidence>
<proteinExistence type="predicted"/>
<reference evidence="15" key="1">
    <citation type="journal article" date="2019" name="Int. J. Syst. Evol. Microbiol.">
        <title>The Global Catalogue of Microorganisms (GCM) 10K type strain sequencing project: providing services to taxonomists for standard genome sequencing and annotation.</title>
        <authorList>
            <consortium name="The Broad Institute Genomics Platform"/>
            <consortium name="The Broad Institute Genome Sequencing Center for Infectious Disease"/>
            <person name="Wu L."/>
            <person name="Ma J."/>
        </authorList>
    </citation>
    <scope>NUCLEOTIDE SEQUENCE [LARGE SCALE GENOMIC DNA]</scope>
    <source>
        <strain evidence="15">JCM 16545</strain>
    </source>
</reference>
<feature type="transmembrane region" description="Helical" evidence="12">
    <location>
        <begin position="63"/>
        <end position="82"/>
    </location>
</feature>
<comment type="caution">
    <text evidence="14">The sequence shown here is derived from an EMBL/GenBank/DDBJ whole genome shotgun (WGS) entry which is preliminary data.</text>
</comment>
<evidence type="ECO:0000256" key="10">
    <source>
        <dbReference type="ARBA" id="ARBA00023136"/>
    </source>
</evidence>
<evidence type="ECO:0000256" key="6">
    <source>
        <dbReference type="ARBA" id="ARBA00022882"/>
    </source>
</evidence>
<sequence>MLTEDKNQTESLRERLRLIIFEAETPRGKAFDVVLLWCIGLSILVVMLETVKGLDAEYSRILLILEWIFTGIFTIEYLLRIWCSRKPLKYITSFYGVVDLLSCLPAYVVLFFGASSAFGVVRALRLLRMFRVLKMVNHVKGAEVILHGLVRSKEKITVFFFAILLLAVIAGTLMYYIEGRQPDTSFTSIPKSVYYAIVSITTVGYGDMVAQTELGRFITTLMILTGYAVIAVPTGIVTSEMIRMQETDKTSDACPSCGVHGHLPDAKFCRRCGSSMDERR</sequence>
<evidence type="ECO:0000256" key="5">
    <source>
        <dbReference type="ARBA" id="ARBA00022826"/>
    </source>
</evidence>
<keyword evidence="3" id="KW-0633">Potassium transport</keyword>
<evidence type="ECO:0000256" key="4">
    <source>
        <dbReference type="ARBA" id="ARBA00022692"/>
    </source>
</evidence>
<dbReference type="InterPro" id="IPR005821">
    <property type="entry name" value="Ion_trans_dom"/>
</dbReference>
<feature type="transmembrane region" description="Helical" evidence="12">
    <location>
        <begin position="34"/>
        <end position="51"/>
    </location>
</feature>
<evidence type="ECO:0000313" key="14">
    <source>
        <dbReference type="EMBL" id="MFD2277550.1"/>
    </source>
</evidence>
<evidence type="ECO:0000256" key="2">
    <source>
        <dbReference type="ARBA" id="ARBA00022448"/>
    </source>
</evidence>
<keyword evidence="10 12" id="KW-0472">Membrane</keyword>
<keyword evidence="11" id="KW-0407">Ion channel</keyword>
<keyword evidence="2" id="KW-0813">Transport</keyword>
<keyword evidence="5" id="KW-0631">Potassium channel</keyword>
<dbReference type="SUPFAM" id="SSF81324">
    <property type="entry name" value="Voltage-gated potassium channels"/>
    <property type="match status" value="1"/>
</dbReference>
<organism evidence="14 15">
    <name type="scientific">Rubritalea spongiae</name>
    <dbReference type="NCBI Taxonomy" id="430797"/>
    <lineage>
        <taxon>Bacteria</taxon>
        <taxon>Pseudomonadati</taxon>
        <taxon>Verrucomicrobiota</taxon>
        <taxon>Verrucomicrobiia</taxon>
        <taxon>Verrucomicrobiales</taxon>
        <taxon>Rubritaleaceae</taxon>
        <taxon>Rubritalea</taxon>
    </lineage>
</organism>
<dbReference type="Proteomes" id="UP001597297">
    <property type="component" value="Unassembled WGS sequence"/>
</dbReference>
<evidence type="ECO:0000256" key="12">
    <source>
        <dbReference type="SAM" id="Phobius"/>
    </source>
</evidence>
<keyword evidence="15" id="KW-1185">Reference proteome</keyword>
<name>A0ABW5E807_9BACT</name>
<feature type="transmembrane region" description="Helical" evidence="12">
    <location>
        <begin position="217"/>
        <end position="237"/>
    </location>
</feature>
<gene>
    <name evidence="14" type="ORF">ACFSQZ_13835</name>
</gene>
<evidence type="ECO:0000259" key="13">
    <source>
        <dbReference type="Pfam" id="PF00520"/>
    </source>
</evidence>
<comment type="subcellular location">
    <subcellularLocation>
        <location evidence="1">Membrane</location>
        <topology evidence="1">Multi-pass membrane protein</topology>
    </subcellularLocation>
</comment>
<evidence type="ECO:0000256" key="7">
    <source>
        <dbReference type="ARBA" id="ARBA00022958"/>
    </source>
</evidence>
<dbReference type="PANTHER" id="PTHR11537">
    <property type="entry name" value="VOLTAGE-GATED POTASSIUM CHANNEL"/>
    <property type="match status" value="1"/>
</dbReference>
<feature type="transmembrane region" description="Helical" evidence="12">
    <location>
        <begin position="94"/>
        <end position="121"/>
    </location>
</feature>
<dbReference type="InterPro" id="IPR028325">
    <property type="entry name" value="VG_K_chnl"/>
</dbReference>
<feature type="domain" description="Ion transport" evidence="13">
    <location>
        <begin position="29"/>
        <end position="247"/>
    </location>
</feature>
<keyword evidence="7" id="KW-0630">Potassium</keyword>
<protein>
    <submittedName>
        <fullName evidence="14">Ion transporter</fullName>
    </submittedName>
</protein>
<dbReference type="Gene3D" id="1.10.287.70">
    <property type="match status" value="1"/>
</dbReference>
<dbReference type="Pfam" id="PF00520">
    <property type="entry name" value="Ion_trans"/>
    <property type="match status" value="1"/>
</dbReference>
<dbReference type="PANTHER" id="PTHR11537:SF254">
    <property type="entry name" value="POTASSIUM VOLTAGE-GATED CHANNEL PROTEIN SHAB"/>
    <property type="match status" value="1"/>
</dbReference>
<keyword evidence="4 12" id="KW-0812">Transmembrane</keyword>
<dbReference type="PRINTS" id="PR00169">
    <property type="entry name" value="KCHANNEL"/>
</dbReference>
<evidence type="ECO:0000256" key="9">
    <source>
        <dbReference type="ARBA" id="ARBA00023065"/>
    </source>
</evidence>
<keyword evidence="8 12" id="KW-1133">Transmembrane helix</keyword>
<evidence type="ECO:0000256" key="8">
    <source>
        <dbReference type="ARBA" id="ARBA00022989"/>
    </source>
</evidence>
<evidence type="ECO:0000256" key="1">
    <source>
        <dbReference type="ARBA" id="ARBA00004141"/>
    </source>
</evidence>
<dbReference type="Gene3D" id="1.20.120.350">
    <property type="entry name" value="Voltage-gated potassium channels. Chain C"/>
    <property type="match status" value="1"/>
</dbReference>
<feature type="transmembrane region" description="Helical" evidence="12">
    <location>
        <begin position="156"/>
        <end position="177"/>
    </location>
</feature>
<keyword evidence="6" id="KW-0851">Voltage-gated channel</keyword>
<accession>A0ABW5E807</accession>
<keyword evidence="9" id="KW-0406">Ion transport</keyword>
<evidence type="ECO:0000313" key="15">
    <source>
        <dbReference type="Proteomes" id="UP001597297"/>
    </source>
</evidence>